<dbReference type="EMBL" id="AP006840">
    <property type="protein sequence ID" value="BAD41675.1"/>
    <property type="molecule type" value="Genomic_DNA"/>
</dbReference>
<evidence type="ECO:0000313" key="3">
    <source>
        <dbReference type="Proteomes" id="UP000000417"/>
    </source>
</evidence>
<dbReference type="NCBIfam" id="TIGR00277">
    <property type="entry name" value="HDIG"/>
    <property type="match status" value="1"/>
</dbReference>
<protein>
    <submittedName>
        <fullName evidence="2">Two-component response regulator variant</fullName>
    </submittedName>
</protein>
<organism evidence="2 3">
    <name type="scientific">Symbiobacterium thermophilum (strain DSM 24528 / JCM 14929 / IAM 14863 / T)</name>
    <dbReference type="NCBI Taxonomy" id="292459"/>
    <lineage>
        <taxon>Bacteria</taxon>
        <taxon>Bacillati</taxon>
        <taxon>Bacillota</taxon>
        <taxon>Clostridia</taxon>
        <taxon>Eubacteriales</taxon>
        <taxon>Symbiobacteriaceae</taxon>
        <taxon>Symbiobacterium</taxon>
    </lineage>
</organism>
<dbReference type="InterPro" id="IPR006675">
    <property type="entry name" value="HDIG_dom"/>
</dbReference>
<feature type="domain" description="HD-GYP" evidence="1">
    <location>
        <begin position="106"/>
        <end position="301"/>
    </location>
</feature>
<dbReference type="KEGG" id="sth:STH2690"/>
<dbReference type="STRING" id="292459.STH2690"/>
<dbReference type="eggNOG" id="COG3437">
    <property type="taxonomic scope" value="Bacteria"/>
</dbReference>
<accession>Q67KX1</accession>
<dbReference type="PROSITE" id="PS51832">
    <property type="entry name" value="HD_GYP"/>
    <property type="match status" value="1"/>
</dbReference>
<dbReference type="InterPro" id="IPR052020">
    <property type="entry name" value="Cyclic_di-GMP/3'3'-cGAMP_PDE"/>
</dbReference>
<gene>
    <name evidence="2" type="ordered locus">STH2690</name>
</gene>
<name>Q67KX1_SYMTH</name>
<proteinExistence type="predicted"/>
<dbReference type="InterPro" id="IPR003607">
    <property type="entry name" value="HD/PDEase_dom"/>
</dbReference>
<dbReference type="CDD" id="cd00077">
    <property type="entry name" value="HDc"/>
    <property type="match status" value="1"/>
</dbReference>
<evidence type="ECO:0000259" key="1">
    <source>
        <dbReference type="PROSITE" id="PS51832"/>
    </source>
</evidence>
<reference evidence="2 3" key="1">
    <citation type="journal article" date="2004" name="Nucleic Acids Res.">
        <title>Genome sequence of Symbiobacterium thermophilum, an uncultivable bacterium that depends on microbial commensalism.</title>
        <authorList>
            <person name="Ueda K."/>
            <person name="Yamashita A."/>
            <person name="Ishikawa J."/>
            <person name="Shimada M."/>
            <person name="Watsuji T."/>
            <person name="Morimura K."/>
            <person name="Ikeda H."/>
            <person name="Hattori M."/>
            <person name="Beppu T."/>
        </authorList>
    </citation>
    <scope>NUCLEOTIDE SEQUENCE [LARGE SCALE GENOMIC DNA]</scope>
    <source>
        <strain evidence="3">T / IAM 14863</strain>
    </source>
</reference>
<dbReference type="HOGENOM" id="CLU_000445_92_3_9"/>
<dbReference type="SMART" id="SM00471">
    <property type="entry name" value="HDc"/>
    <property type="match status" value="1"/>
</dbReference>
<dbReference type="Proteomes" id="UP000000417">
    <property type="component" value="Chromosome"/>
</dbReference>
<dbReference type="PANTHER" id="PTHR45228">
    <property type="entry name" value="CYCLIC DI-GMP PHOSPHODIESTERASE TM_0186-RELATED"/>
    <property type="match status" value="1"/>
</dbReference>
<dbReference type="AlphaFoldDB" id="Q67KX1"/>
<dbReference type="SUPFAM" id="SSF109604">
    <property type="entry name" value="HD-domain/PDEase-like"/>
    <property type="match status" value="1"/>
</dbReference>
<dbReference type="Pfam" id="PF13487">
    <property type="entry name" value="HD_5"/>
    <property type="match status" value="1"/>
</dbReference>
<sequence length="309" mass="34851">MRPAPTFSCRSHTARCACWKPSRNCSRRRRAKPMHDDIAGLTRAELEREVRYWRTQSLLLARDFGGVRADLSRQAAEVGLLRAQLLSYAEDLNREYQLVRERTVALERLLVATVGALANSIEARDPYTRGHTDRVARITLAFCERLGWERERLSIARMGALLHDIGKIGVPDAILRKPGRLTAEEYELMKQHTTIGAQILQGIDALVPAIPFVLCHHERWDGKGYPQGLAGEEIPIEGRILAIVDAFDAMTSVRVYRAPLTMETAVNEIRRCAGTQFDPALVPAFVRLYQDGLIHQALEEKGTRELYAI</sequence>
<evidence type="ECO:0000313" key="2">
    <source>
        <dbReference type="EMBL" id="BAD41675.1"/>
    </source>
</evidence>
<keyword evidence="3" id="KW-1185">Reference proteome</keyword>
<dbReference type="Gene3D" id="1.10.3210.10">
    <property type="entry name" value="Hypothetical protein af1432"/>
    <property type="match status" value="1"/>
</dbReference>
<dbReference type="PANTHER" id="PTHR45228:SF4">
    <property type="entry name" value="LIPOPROTEIN"/>
    <property type="match status" value="1"/>
</dbReference>
<dbReference type="InterPro" id="IPR037522">
    <property type="entry name" value="HD_GYP_dom"/>
</dbReference>